<name>A0A644X031_9ZZZZ</name>
<evidence type="ECO:0000259" key="1">
    <source>
        <dbReference type="Pfam" id="PF08818"/>
    </source>
</evidence>
<evidence type="ECO:0000313" key="2">
    <source>
        <dbReference type="EMBL" id="MPM09505.1"/>
    </source>
</evidence>
<reference evidence="2" key="1">
    <citation type="submission" date="2019-08" db="EMBL/GenBank/DDBJ databases">
        <authorList>
            <person name="Kucharzyk K."/>
            <person name="Murdoch R.W."/>
            <person name="Higgins S."/>
            <person name="Loffler F."/>
        </authorList>
    </citation>
    <scope>NUCLEOTIDE SEQUENCE</scope>
</reference>
<dbReference type="Gene3D" id="3.90.1150.200">
    <property type="match status" value="1"/>
</dbReference>
<dbReference type="EMBL" id="VSSQ01001578">
    <property type="protein sequence ID" value="MPM09505.1"/>
    <property type="molecule type" value="Genomic_DNA"/>
</dbReference>
<feature type="domain" description="YdhG-like" evidence="1">
    <location>
        <begin position="25"/>
        <end position="126"/>
    </location>
</feature>
<dbReference type="AlphaFoldDB" id="A0A644X031"/>
<protein>
    <recommendedName>
        <fullName evidence="1">YdhG-like domain-containing protein</fullName>
    </recommendedName>
</protein>
<sequence length="130" mass="14829">MAELKTKPLDADIEAFIDSFSEGIRNDCKYLLETMKKISGEKPEFWTGGIIGFGRYTYQGKTCSGEWFPLGFSPRKNYISVYLKGYLDENDPLLKKLGKFKSGKSCLNINRIADIDKSVLEEIIENNKKK</sequence>
<dbReference type="Pfam" id="PF08818">
    <property type="entry name" value="DUF1801"/>
    <property type="match status" value="1"/>
</dbReference>
<dbReference type="InterPro" id="IPR014922">
    <property type="entry name" value="YdhG-like"/>
</dbReference>
<organism evidence="2">
    <name type="scientific">bioreactor metagenome</name>
    <dbReference type="NCBI Taxonomy" id="1076179"/>
    <lineage>
        <taxon>unclassified sequences</taxon>
        <taxon>metagenomes</taxon>
        <taxon>ecological metagenomes</taxon>
    </lineage>
</organism>
<comment type="caution">
    <text evidence="2">The sequence shown here is derived from an EMBL/GenBank/DDBJ whole genome shotgun (WGS) entry which is preliminary data.</text>
</comment>
<gene>
    <name evidence="2" type="ORF">SDC9_55825</name>
</gene>
<accession>A0A644X031</accession>
<dbReference type="SUPFAM" id="SSF159888">
    <property type="entry name" value="YdhG-like"/>
    <property type="match status" value="1"/>
</dbReference>
<proteinExistence type="predicted"/>